<dbReference type="GO" id="GO:0032259">
    <property type="term" value="P:methylation"/>
    <property type="evidence" value="ECO:0007669"/>
    <property type="project" value="UniProtKB-KW"/>
</dbReference>
<organism evidence="2 3">
    <name type="scientific">Enhygromyxa salina</name>
    <dbReference type="NCBI Taxonomy" id="215803"/>
    <lineage>
        <taxon>Bacteria</taxon>
        <taxon>Pseudomonadati</taxon>
        <taxon>Myxococcota</taxon>
        <taxon>Polyangia</taxon>
        <taxon>Nannocystales</taxon>
        <taxon>Nannocystaceae</taxon>
        <taxon>Enhygromyxa</taxon>
    </lineage>
</organism>
<keyword evidence="2" id="KW-0489">Methyltransferase</keyword>
<feature type="domain" description="Methyltransferase type 12" evidence="1">
    <location>
        <begin position="55"/>
        <end position="153"/>
    </location>
</feature>
<accession>A0A2S9YXB2</accession>
<dbReference type="EMBL" id="PVNL01000013">
    <property type="protein sequence ID" value="PRQ09735.1"/>
    <property type="molecule type" value="Genomic_DNA"/>
</dbReference>
<dbReference type="AlphaFoldDB" id="A0A2S9YXB2"/>
<evidence type="ECO:0000313" key="3">
    <source>
        <dbReference type="Proteomes" id="UP000238823"/>
    </source>
</evidence>
<gene>
    <name evidence="2" type="ORF">ENSA7_04900</name>
</gene>
<dbReference type="InterPro" id="IPR029063">
    <property type="entry name" value="SAM-dependent_MTases_sf"/>
</dbReference>
<keyword evidence="2" id="KW-0808">Transferase</keyword>
<dbReference type="Proteomes" id="UP000238823">
    <property type="component" value="Unassembled WGS sequence"/>
</dbReference>
<reference evidence="2 3" key="1">
    <citation type="submission" date="2018-03" db="EMBL/GenBank/DDBJ databases">
        <title>Draft Genome Sequences of the Obligatory Marine Myxobacteria Enhygromyxa salina SWB007.</title>
        <authorList>
            <person name="Poehlein A."/>
            <person name="Moghaddam J.A."/>
            <person name="Harms H."/>
            <person name="Alanjari M."/>
            <person name="Koenig G.M."/>
            <person name="Daniel R."/>
            <person name="Schaeberle T.F."/>
        </authorList>
    </citation>
    <scope>NUCLEOTIDE SEQUENCE [LARGE SCALE GENOMIC DNA]</scope>
    <source>
        <strain evidence="2 3">SWB007</strain>
    </source>
</reference>
<dbReference type="Gene3D" id="3.40.50.150">
    <property type="entry name" value="Vaccinia Virus protein VP39"/>
    <property type="match status" value="1"/>
</dbReference>
<proteinExistence type="predicted"/>
<comment type="caution">
    <text evidence="2">The sequence shown here is derived from an EMBL/GenBank/DDBJ whole genome shotgun (WGS) entry which is preliminary data.</text>
</comment>
<dbReference type="SUPFAM" id="SSF53335">
    <property type="entry name" value="S-adenosyl-L-methionine-dependent methyltransferases"/>
    <property type="match status" value="1"/>
</dbReference>
<dbReference type="InterPro" id="IPR013217">
    <property type="entry name" value="Methyltransf_12"/>
</dbReference>
<dbReference type="GO" id="GO:0008168">
    <property type="term" value="F:methyltransferase activity"/>
    <property type="evidence" value="ECO:0007669"/>
    <property type="project" value="UniProtKB-KW"/>
</dbReference>
<evidence type="ECO:0000313" key="2">
    <source>
        <dbReference type="EMBL" id="PRQ09735.1"/>
    </source>
</evidence>
<name>A0A2S9YXB2_9BACT</name>
<dbReference type="CDD" id="cd02440">
    <property type="entry name" value="AdoMet_MTases"/>
    <property type="match status" value="1"/>
</dbReference>
<protein>
    <submittedName>
        <fullName evidence="2">Methyltransferase domain protein</fullName>
    </submittedName>
</protein>
<dbReference type="Pfam" id="PF08242">
    <property type="entry name" value="Methyltransf_12"/>
    <property type="match status" value="1"/>
</dbReference>
<evidence type="ECO:0000259" key="1">
    <source>
        <dbReference type="Pfam" id="PF08242"/>
    </source>
</evidence>
<sequence>MIGDDERAYLGPYQRAVDSHGPGFPALLFGSREHQRRRFEVLCATMPLAGRRIADLGCGHGDLLAWLCDHDVAYADYLGIEAIPEFVGIARGRLAAHPQAAAEFVLADFVAEPERVAALIRARDIDMIVLSGSLNTLDEAAALAVLERAWAALDGRPAAALGFNFLAGGGDWDRPATRLPRRDTERWVSWALARTSRVIFCQHYLGAHDATIVLFRPD</sequence>